<sequence length="23" mass="2742">MRRSVNVSQRSLLQIREVSIRTI</sequence>
<evidence type="ECO:0000313" key="2">
    <source>
        <dbReference type="Proteomes" id="UP000503399"/>
    </source>
</evidence>
<name>A0A6F8ZCE9_9FIRM</name>
<organism evidence="1 2">
    <name type="scientific">Candidatus Hydrogenisulfobacillus filiaventi</name>
    <dbReference type="NCBI Taxonomy" id="2707344"/>
    <lineage>
        <taxon>Bacteria</taxon>
        <taxon>Bacillati</taxon>
        <taxon>Bacillota</taxon>
        <taxon>Clostridia</taxon>
        <taxon>Eubacteriales</taxon>
        <taxon>Clostridiales Family XVII. Incertae Sedis</taxon>
        <taxon>Candidatus Hydrogenisulfobacillus</taxon>
    </lineage>
</organism>
<reference evidence="1 2" key="1">
    <citation type="submission" date="2020-02" db="EMBL/GenBank/DDBJ databases">
        <authorList>
            <person name="Hogendoorn C."/>
        </authorList>
    </citation>
    <scope>NUCLEOTIDE SEQUENCE [LARGE SCALE GENOMIC DNA]</scope>
    <source>
        <strain evidence="1">R501</strain>
    </source>
</reference>
<protein>
    <submittedName>
        <fullName evidence="1">Uncharacterized protein</fullName>
    </submittedName>
</protein>
<dbReference type="Proteomes" id="UP000503399">
    <property type="component" value="Chromosome"/>
</dbReference>
<dbReference type="KEGG" id="hfv:R50_0200"/>
<evidence type="ECO:0000313" key="1">
    <source>
        <dbReference type="EMBL" id="CAB1127706.1"/>
    </source>
</evidence>
<dbReference type="AlphaFoldDB" id="A0A6F8ZCE9"/>
<gene>
    <name evidence="1" type="ORF">R50_0200</name>
</gene>
<accession>A0A6F8ZCE9</accession>
<dbReference type="EMBL" id="LR778114">
    <property type="protein sequence ID" value="CAB1127706.1"/>
    <property type="molecule type" value="Genomic_DNA"/>
</dbReference>
<keyword evidence="2" id="KW-1185">Reference proteome</keyword>
<proteinExistence type="predicted"/>